<dbReference type="AlphaFoldDB" id="A0A177CC95"/>
<dbReference type="EMBL" id="KV441553">
    <property type="protein sequence ID" value="OAG05275.1"/>
    <property type="molecule type" value="Genomic_DNA"/>
</dbReference>
<proteinExistence type="predicted"/>
<protein>
    <recommendedName>
        <fullName evidence="3">Heterokaryon incompatibility domain-containing protein</fullName>
    </recommendedName>
</protein>
<keyword evidence="2" id="KW-1185">Reference proteome</keyword>
<dbReference type="InParanoid" id="A0A177CC95"/>
<reference evidence="1 2" key="1">
    <citation type="submission" date="2016-05" db="EMBL/GenBank/DDBJ databases">
        <title>Comparative analysis of secretome profiles of manganese(II)-oxidizing ascomycete fungi.</title>
        <authorList>
            <consortium name="DOE Joint Genome Institute"/>
            <person name="Zeiner C.A."/>
            <person name="Purvine S.O."/>
            <person name="Zink E.M."/>
            <person name="Wu S."/>
            <person name="Pasa-Tolic L."/>
            <person name="Chaput D.L."/>
            <person name="Haridas S."/>
            <person name="Grigoriev I.V."/>
            <person name="Santelli C.M."/>
            <person name="Hansel C.M."/>
        </authorList>
    </citation>
    <scope>NUCLEOTIDE SEQUENCE [LARGE SCALE GENOMIC DNA]</scope>
    <source>
        <strain evidence="1 2">AP3s5-JAC2a</strain>
    </source>
</reference>
<sequence>MDKIHSCSSLTLIACVGSDPHHGLTGISLPRANIPCIRGYQLIPSQHDIKSSIWASRGWTLQEALLSRRLLYFTDRQVVFESKNFVESELTDGSDVDFSSYFDCIFSFERFLTSRLGPLVFIKEYSTRKLARPESD</sequence>
<dbReference type="PROSITE" id="PS51257">
    <property type="entry name" value="PROKAR_LIPOPROTEIN"/>
    <property type="match status" value="1"/>
</dbReference>
<dbReference type="STRING" id="1460663.A0A177CC95"/>
<evidence type="ECO:0008006" key="3">
    <source>
        <dbReference type="Google" id="ProtNLM"/>
    </source>
</evidence>
<dbReference type="PANTHER" id="PTHR33112">
    <property type="entry name" value="DOMAIN PROTEIN, PUTATIVE-RELATED"/>
    <property type="match status" value="1"/>
</dbReference>
<dbReference type="OrthoDB" id="5428863at2759"/>
<name>A0A177CC95_9PLEO</name>
<gene>
    <name evidence="1" type="ORF">CC84DRAFT_1248130</name>
</gene>
<evidence type="ECO:0000313" key="1">
    <source>
        <dbReference type="EMBL" id="OAG05275.1"/>
    </source>
</evidence>
<accession>A0A177CC95</accession>
<dbReference type="PANTHER" id="PTHR33112:SF12">
    <property type="entry name" value="HETEROKARYON INCOMPATIBILITY DOMAIN-CONTAINING PROTEIN"/>
    <property type="match status" value="1"/>
</dbReference>
<dbReference type="GeneID" id="28767736"/>
<organism evidence="1 2">
    <name type="scientific">Paraphaeosphaeria sporulosa</name>
    <dbReference type="NCBI Taxonomy" id="1460663"/>
    <lineage>
        <taxon>Eukaryota</taxon>
        <taxon>Fungi</taxon>
        <taxon>Dikarya</taxon>
        <taxon>Ascomycota</taxon>
        <taxon>Pezizomycotina</taxon>
        <taxon>Dothideomycetes</taxon>
        <taxon>Pleosporomycetidae</taxon>
        <taxon>Pleosporales</taxon>
        <taxon>Massarineae</taxon>
        <taxon>Didymosphaeriaceae</taxon>
        <taxon>Paraphaeosphaeria</taxon>
    </lineage>
</organism>
<evidence type="ECO:0000313" key="2">
    <source>
        <dbReference type="Proteomes" id="UP000077069"/>
    </source>
</evidence>
<dbReference type="Proteomes" id="UP000077069">
    <property type="component" value="Unassembled WGS sequence"/>
</dbReference>
<dbReference type="RefSeq" id="XP_018035640.1">
    <property type="nucleotide sequence ID" value="XM_018184250.1"/>
</dbReference>